<evidence type="ECO:0000256" key="5">
    <source>
        <dbReference type="PROSITE-ProRule" id="PRU01240"/>
    </source>
</evidence>
<gene>
    <name evidence="8" type="ORF">GF359_09240</name>
</gene>
<keyword evidence="4 5" id="KW-0720">Serine protease</keyword>
<dbReference type="InterPro" id="IPR008979">
    <property type="entry name" value="Galactose-bd-like_sf"/>
</dbReference>
<dbReference type="Proteomes" id="UP000630660">
    <property type="component" value="Unassembled WGS sequence"/>
</dbReference>
<comment type="similarity">
    <text evidence="1 5">Belongs to the peptidase S8 family.</text>
</comment>
<dbReference type="InterPro" id="IPR023828">
    <property type="entry name" value="Peptidase_S8_Ser-AS"/>
</dbReference>
<protein>
    <submittedName>
        <fullName evidence="8">S8 family serine peptidase</fullName>
    </submittedName>
</protein>
<evidence type="ECO:0000256" key="6">
    <source>
        <dbReference type="SAM" id="SignalP"/>
    </source>
</evidence>
<feature type="active site" description="Charge relay system" evidence="5">
    <location>
        <position position="298"/>
    </location>
</feature>
<proteinExistence type="inferred from homology"/>
<keyword evidence="3 5" id="KW-0378">Hydrolase</keyword>
<dbReference type="PANTHER" id="PTHR43399">
    <property type="entry name" value="SUBTILISIN-RELATED"/>
    <property type="match status" value="1"/>
</dbReference>
<dbReference type="PANTHER" id="PTHR43399:SF4">
    <property type="entry name" value="CELL WALL-ASSOCIATED PROTEASE"/>
    <property type="match status" value="1"/>
</dbReference>
<dbReference type="PRINTS" id="PR00723">
    <property type="entry name" value="SUBTILISIN"/>
</dbReference>
<dbReference type="EMBL" id="WJKJ01000308">
    <property type="protein sequence ID" value="MBD3365383.1"/>
    <property type="molecule type" value="Genomic_DNA"/>
</dbReference>
<dbReference type="PROSITE" id="PS51892">
    <property type="entry name" value="SUBTILASE"/>
    <property type="match status" value="1"/>
</dbReference>
<dbReference type="InterPro" id="IPR015500">
    <property type="entry name" value="Peptidase_S8_subtilisin-rel"/>
</dbReference>
<evidence type="ECO:0000256" key="4">
    <source>
        <dbReference type="ARBA" id="ARBA00022825"/>
    </source>
</evidence>
<feature type="active site" description="Charge relay system" evidence="5">
    <location>
        <position position="476"/>
    </location>
</feature>
<dbReference type="InterPro" id="IPR036852">
    <property type="entry name" value="Peptidase_S8/S53_dom_sf"/>
</dbReference>
<reference evidence="8" key="1">
    <citation type="submission" date="2019-11" db="EMBL/GenBank/DDBJ databases">
        <title>Microbial mats filling the niche in hypersaline microbial mats.</title>
        <authorList>
            <person name="Wong H.L."/>
            <person name="Macleod F.I."/>
            <person name="White R.A. III"/>
            <person name="Burns B.P."/>
        </authorList>
    </citation>
    <scope>NUCLEOTIDE SEQUENCE</scope>
    <source>
        <strain evidence="8">Bin_327</strain>
    </source>
</reference>
<evidence type="ECO:0000256" key="2">
    <source>
        <dbReference type="ARBA" id="ARBA00022670"/>
    </source>
</evidence>
<dbReference type="GO" id="GO:0004252">
    <property type="term" value="F:serine-type endopeptidase activity"/>
    <property type="evidence" value="ECO:0007669"/>
    <property type="project" value="UniProtKB-UniRule"/>
</dbReference>
<dbReference type="AlphaFoldDB" id="A0A9D5QD55"/>
<evidence type="ECO:0000313" key="8">
    <source>
        <dbReference type="EMBL" id="MBD3365383.1"/>
    </source>
</evidence>
<evidence type="ECO:0000259" key="7">
    <source>
        <dbReference type="Pfam" id="PF00082"/>
    </source>
</evidence>
<organism evidence="8 9">
    <name type="scientific">candidate division WOR-3 bacterium</name>
    <dbReference type="NCBI Taxonomy" id="2052148"/>
    <lineage>
        <taxon>Bacteria</taxon>
        <taxon>Bacteria division WOR-3</taxon>
    </lineage>
</organism>
<dbReference type="Gene3D" id="3.40.50.200">
    <property type="entry name" value="Peptidase S8/S53 domain"/>
    <property type="match status" value="1"/>
</dbReference>
<dbReference type="Gene3D" id="2.60.120.380">
    <property type="match status" value="1"/>
</dbReference>
<dbReference type="InterPro" id="IPR051048">
    <property type="entry name" value="Peptidase_S8/S53_subtilisin"/>
</dbReference>
<accession>A0A9D5QD55</accession>
<feature type="active site" description="Charge relay system" evidence="5">
    <location>
        <position position="247"/>
    </location>
</feature>
<keyword evidence="6" id="KW-0732">Signal</keyword>
<dbReference type="InterPro" id="IPR034058">
    <property type="entry name" value="TagA/B/C/D_pept_dom"/>
</dbReference>
<dbReference type="GO" id="GO:0006508">
    <property type="term" value="P:proteolysis"/>
    <property type="evidence" value="ECO:0007669"/>
    <property type="project" value="UniProtKB-KW"/>
</dbReference>
<evidence type="ECO:0000313" key="9">
    <source>
        <dbReference type="Proteomes" id="UP000630660"/>
    </source>
</evidence>
<name>A0A9D5QD55_UNCW3</name>
<dbReference type="SUPFAM" id="SSF49785">
    <property type="entry name" value="Galactose-binding domain-like"/>
    <property type="match status" value="1"/>
</dbReference>
<keyword evidence="2 5" id="KW-0645">Protease</keyword>
<dbReference type="InterPro" id="IPR000209">
    <property type="entry name" value="Peptidase_S8/S53_dom"/>
</dbReference>
<feature type="domain" description="Peptidase S8/S53" evidence="7">
    <location>
        <begin position="238"/>
        <end position="541"/>
    </location>
</feature>
<dbReference type="PROSITE" id="PS00138">
    <property type="entry name" value="SUBTILASE_SER"/>
    <property type="match status" value="1"/>
</dbReference>
<comment type="caution">
    <text evidence="8">The sequence shown here is derived from an EMBL/GenBank/DDBJ whole genome shotgun (WGS) entry which is preliminary data.</text>
</comment>
<evidence type="ECO:0000256" key="1">
    <source>
        <dbReference type="ARBA" id="ARBA00011073"/>
    </source>
</evidence>
<evidence type="ECO:0000256" key="3">
    <source>
        <dbReference type="ARBA" id="ARBA00022801"/>
    </source>
</evidence>
<dbReference type="SUPFAM" id="SSF52743">
    <property type="entry name" value="Subtilisin-like"/>
    <property type="match status" value="1"/>
</dbReference>
<dbReference type="Pfam" id="PF00082">
    <property type="entry name" value="Peptidase_S8"/>
    <property type="match status" value="1"/>
</dbReference>
<feature type="signal peptide" evidence="6">
    <location>
        <begin position="1"/>
        <end position="16"/>
    </location>
</feature>
<sequence length="820" mass="87237">MRILMCLALAPVAMLAVGGMNPVIQPAPTYTYHDAGIIHLPCGLDIDTRQADAKLFNISDLSSQREGKVTCILHYEGPIHPHQRENLEAIGADIAGYLPNYAYLVRMDAEIATEVSSLTGLDWIGVYEPSYKLSPDIDSGAEEFDTFTVIIYEGSTDRRAAAVVEELGGEVITSIYGDWGSLLRIIISPSLLGEIAHDGSVKWIELYNQPHIMNASAQWVVQTWESGNRRIWDEGLTGKGQVISWIDSGLKASHNFFRDPDLSISGFDNYPSHRKVIAYVKSFSDPFNQISYGDENGHGTHTGGSLAGNDEPVGGSSANIGMAPDAKLYALDGGGGGSGIITHPNLEYSLAIPYEGNSAGAARIISLSWGHQSTRSYDAMCVFVDKTVWRRPDYLILSSAGNTSAGTYTGSPANAKNIIGVGGCQNAGAAFMVWNGSSIGPSGDGRIKPDLVVPGKDVRSAYATSNDAEIALSGTSMASPVAAGNAALVRQYFTDGYYPTGTPSYQAGFTPSAALLKATLINSVETDYGSNHVPDDNVGWGRPNLDNALYFPGDARKLVVADYDEGLETGTQFTGSVSVEADDVPLRITVCWMDFPAVESASPALVNDLNLEVVSPSGKTYRGNNFSENLSVEDGNYDVRNTVENVFVDSPEEGEWSIHVHGNNVPIGPQPFALVVTGNIAGDFPSIAFKDATVDDEGQSNPDGHMDPGEEVSVSVSLTNSGNGGLTNVQASLSTESGDVTVTDNSSNYGSINLGQTADGDGFEISVSASAEADSEIEFQVDISADDYSSTLNFNLPVGAPRYEWTTHDAGNVRLTVSEQ</sequence>
<dbReference type="CDD" id="cd04842">
    <property type="entry name" value="Peptidases_S8_Kp43_protease"/>
    <property type="match status" value="1"/>
</dbReference>
<feature type="non-terminal residue" evidence="8">
    <location>
        <position position="820"/>
    </location>
</feature>
<feature type="chain" id="PRO_5039269369" evidence="6">
    <location>
        <begin position="17"/>
        <end position="820"/>
    </location>
</feature>